<dbReference type="GO" id="GO:0043023">
    <property type="term" value="F:ribosomal large subunit binding"/>
    <property type="evidence" value="ECO:0007669"/>
    <property type="project" value="InterPro"/>
</dbReference>
<gene>
    <name evidence="4" type="primary">NMD3</name>
    <name evidence="4" type="ORF">IWQ62_005267</name>
</gene>
<evidence type="ECO:0000313" key="5">
    <source>
        <dbReference type="Proteomes" id="UP001150925"/>
    </source>
</evidence>
<evidence type="ECO:0000259" key="3">
    <source>
        <dbReference type="Pfam" id="PF21193"/>
    </source>
</evidence>
<evidence type="ECO:0000259" key="2">
    <source>
        <dbReference type="Pfam" id="PF21192"/>
    </source>
</evidence>
<feature type="domain" description="60S ribosomal export protein NMD3 SH3" evidence="3">
    <location>
        <begin position="35"/>
        <end position="82"/>
    </location>
</feature>
<dbReference type="GO" id="GO:0000055">
    <property type="term" value="P:ribosomal large subunit export from nucleus"/>
    <property type="evidence" value="ECO:0007669"/>
    <property type="project" value="TreeGrafter"/>
</dbReference>
<dbReference type="OrthoDB" id="203821at2759"/>
<feature type="compositionally biased region" description="Acidic residues" evidence="1">
    <location>
        <begin position="267"/>
        <end position="282"/>
    </location>
</feature>
<sequence length="304" mass="34904">MVPTRSKSSEQLISTDIHNNSSNYKFTYSVEIAPICKDDLVCLPSNLARSFGNISPLVLCHRISNAINVIDPNTLNTADIQSTVYWRFPFTPVCSQKSLVEFYVFDVEPLGPIRGRYVLADVTVARSSDFGSNDTTFFARTHLGGILKPGDTCLGYDLTTSNINNSNFDKLDSGVLPDIVLVKKSYPNRRKKNKKRNWRLKALDKEQEEMLPRKQDQAKIEEDFELFMRDLEEDPEFRATINLYRTEPAQETTMDMDDADAQHDMHDEDDGEEEEEEEEEDFPDVKLEELMQELNIDEEPDQIN</sequence>
<dbReference type="GO" id="GO:0005737">
    <property type="term" value="C:cytoplasm"/>
    <property type="evidence" value="ECO:0007669"/>
    <property type="project" value="TreeGrafter"/>
</dbReference>
<dbReference type="GO" id="GO:0005634">
    <property type="term" value="C:nucleus"/>
    <property type="evidence" value="ECO:0007669"/>
    <property type="project" value="TreeGrafter"/>
</dbReference>
<organism evidence="4 5">
    <name type="scientific">Dispira parvispora</name>
    <dbReference type="NCBI Taxonomy" id="1520584"/>
    <lineage>
        <taxon>Eukaryota</taxon>
        <taxon>Fungi</taxon>
        <taxon>Fungi incertae sedis</taxon>
        <taxon>Zoopagomycota</taxon>
        <taxon>Kickxellomycotina</taxon>
        <taxon>Dimargaritomycetes</taxon>
        <taxon>Dimargaritales</taxon>
        <taxon>Dimargaritaceae</taxon>
        <taxon>Dispira</taxon>
    </lineage>
</organism>
<dbReference type="InterPro" id="IPR048899">
    <property type="entry name" value="NMD_SH3"/>
</dbReference>
<dbReference type="Pfam" id="PF21193">
    <property type="entry name" value="NMD_SH3"/>
    <property type="match status" value="1"/>
</dbReference>
<feature type="domain" description="60S ribosomal export protein NMD3 OB-fold" evidence="2">
    <location>
        <begin position="99"/>
        <end position="184"/>
    </location>
</feature>
<dbReference type="EMBL" id="JANBPY010002098">
    <property type="protein sequence ID" value="KAJ1956589.1"/>
    <property type="molecule type" value="Genomic_DNA"/>
</dbReference>
<evidence type="ECO:0000256" key="1">
    <source>
        <dbReference type="SAM" id="MobiDB-lite"/>
    </source>
</evidence>
<protein>
    <submittedName>
        <fullName evidence="4">Ribosome-binding protein</fullName>
    </submittedName>
</protein>
<comment type="caution">
    <text evidence="4">The sequence shown here is derived from an EMBL/GenBank/DDBJ whole genome shotgun (WGS) entry which is preliminary data.</text>
</comment>
<dbReference type="AlphaFoldDB" id="A0A9W8E4N6"/>
<dbReference type="PANTHER" id="PTHR12746:SF2">
    <property type="entry name" value="60S RIBOSOMAL EXPORT PROTEIN NMD3"/>
    <property type="match status" value="1"/>
</dbReference>
<keyword evidence="5" id="KW-1185">Reference proteome</keyword>
<feature type="region of interest" description="Disordered" evidence="1">
    <location>
        <begin position="245"/>
        <end position="286"/>
    </location>
</feature>
<accession>A0A9W8E4N6</accession>
<dbReference type="InterPro" id="IPR039768">
    <property type="entry name" value="Nmd3"/>
</dbReference>
<dbReference type="Proteomes" id="UP001150925">
    <property type="component" value="Unassembled WGS sequence"/>
</dbReference>
<reference evidence="4" key="1">
    <citation type="submission" date="2022-07" db="EMBL/GenBank/DDBJ databases">
        <title>Phylogenomic reconstructions and comparative analyses of Kickxellomycotina fungi.</title>
        <authorList>
            <person name="Reynolds N.K."/>
            <person name="Stajich J.E."/>
            <person name="Barry K."/>
            <person name="Grigoriev I.V."/>
            <person name="Crous P."/>
            <person name="Smith M.E."/>
        </authorList>
    </citation>
    <scope>NUCLEOTIDE SEQUENCE</scope>
    <source>
        <strain evidence="4">RSA 1196</strain>
    </source>
</reference>
<dbReference type="InterPro" id="IPR048898">
    <property type="entry name" value="OB_NMD3"/>
</dbReference>
<proteinExistence type="predicted"/>
<evidence type="ECO:0000313" key="4">
    <source>
        <dbReference type="EMBL" id="KAJ1956589.1"/>
    </source>
</evidence>
<dbReference type="PANTHER" id="PTHR12746">
    <property type="entry name" value="NONSENSE-MEDIATED MRNA DECAY PROTEIN 3"/>
    <property type="match status" value="1"/>
</dbReference>
<name>A0A9W8E4N6_9FUNG</name>
<dbReference type="Pfam" id="PF21192">
    <property type="entry name" value="OB_NMD3"/>
    <property type="match status" value="1"/>
</dbReference>